<dbReference type="AlphaFoldDB" id="A0A101JED7"/>
<evidence type="ECO:0000313" key="2">
    <source>
        <dbReference type="EMBL" id="KUL25116.1"/>
    </source>
</evidence>
<proteinExistence type="predicted"/>
<protein>
    <submittedName>
        <fullName evidence="2">Uncharacterized protein</fullName>
    </submittedName>
</protein>
<accession>A0A101JED7</accession>
<feature type="compositionally biased region" description="Low complexity" evidence="1">
    <location>
        <begin position="32"/>
        <end position="45"/>
    </location>
</feature>
<keyword evidence="3" id="KW-1185">Reference proteome</keyword>
<dbReference type="EMBL" id="LLZG01000373">
    <property type="protein sequence ID" value="KUL25116.1"/>
    <property type="molecule type" value="Genomic_DNA"/>
</dbReference>
<organism evidence="2 3">
    <name type="scientific">Streptomyces regalis</name>
    <dbReference type="NCBI Taxonomy" id="68262"/>
    <lineage>
        <taxon>Bacteria</taxon>
        <taxon>Bacillati</taxon>
        <taxon>Actinomycetota</taxon>
        <taxon>Actinomycetes</taxon>
        <taxon>Kitasatosporales</taxon>
        <taxon>Streptomycetaceae</taxon>
        <taxon>Streptomyces</taxon>
    </lineage>
</organism>
<evidence type="ECO:0000256" key="1">
    <source>
        <dbReference type="SAM" id="MobiDB-lite"/>
    </source>
</evidence>
<reference evidence="2" key="1">
    <citation type="submission" date="2015-10" db="EMBL/GenBank/DDBJ databases">
        <authorList>
            <person name="Gilbert D.G."/>
        </authorList>
    </citation>
    <scope>NUCLEOTIDE SEQUENCE [LARGE SCALE GENOMIC DNA]</scope>
    <source>
        <strain evidence="2">NRRL 3151</strain>
    </source>
</reference>
<feature type="region of interest" description="Disordered" evidence="1">
    <location>
        <begin position="22"/>
        <end position="45"/>
    </location>
</feature>
<dbReference type="Proteomes" id="UP000053923">
    <property type="component" value="Unassembled WGS sequence"/>
</dbReference>
<name>A0A101JED7_9ACTN</name>
<gene>
    <name evidence="2" type="ORF">ADL12_36000</name>
</gene>
<sequence length="142" mass="14792">MFQHQTDRAHSIPHMPKARLLARQRPGPQQKTDPTTTADTSSDSHDIISAISTTGSLYPAALEARAKLQREHPAGDARLGRDAAAGVTHLETDDLAILHDAVAGAVPVGPDTEIDGVCGSALINALAELELLQHLAAGPATG</sequence>
<evidence type="ECO:0000313" key="3">
    <source>
        <dbReference type="Proteomes" id="UP000053923"/>
    </source>
</evidence>
<comment type="caution">
    <text evidence="2">The sequence shown here is derived from an EMBL/GenBank/DDBJ whole genome shotgun (WGS) entry which is preliminary data.</text>
</comment>